<evidence type="ECO:0000313" key="2">
    <source>
        <dbReference type="Proteomes" id="UP000799324"/>
    </source>
</evidence>
<gene>
    <name evidence="1" type="ORF">K491DRAFT_780143</name>
</gene>
<proteinExistence type="predicted"/>
<sequence length="217" mass="24135">MPTPGILMRMLHSKEPLNESSLDAPKVSSGIEAAYKLTALEKENPWLNTMYFLDDIAPLANSSASYDEDVKANASDSIPISWVLCAFINGRDQSTPSQQTYTTPHVPAATPNPGSVVIVNGSTPRADKEDDYHAWYDQEHGDKLKLVPGWNVARRYSLAKAYGNIETANFYGVNFYDEKNGLGGPEWKAGVTEWTLRIRDNAAKPNIRRQWKFVAAE</sequence>
<dbReference type="EMBL" id="MU004377">
    <property type="protein sequence ID" value="KAF2653675.1"/>
    <property type="molecule type" value="Genomic_DNA"/>
</dbReference>
<dbReference type="AlphaFoldDB" id="A0A6A6T116"/>
<evidence type="ECO:0000313" key="1">
    <source>
        <dbReference type="EMBL" id="KAF2653675.1"/>
    </source>
</evidence>
<accession>A0A6A6T116</accession>
<keyword evidence="2" id="KW-1185">Reference proteome</keyword>
<name>A0A6A6T116_9PLEO</name>
<organism evidence="1 2">
    <name type="scientific">Lophiostoma macrostomum CBS 122681</name>
    <dbReference type="NCBI Taxonomy" id="1314788"/>
    <lineage>
        <taxon>Eukaryota</taxon>
        <taxon>Fungi</taxon>
        <taxon>Dikarya</taxon>
        <taxon>Ascomycota</taxon>
        <taxon>Pezizomycotina</taxon>
        <taxon>Dothideomycetes</taxon>
        <taxon>Pleosporomycetidae</taxon>
        <taxon>Pleosporales</taxon>
        <taxon>Lophiostomataceae</taxon>
        <taxon>Lophiostoma</taxon>
    </lineage>
</organism>
<dbReference type="Proteomes" id="UP000799324">
    <property type="component" value="Unassembled WGS sequence"/>
</dbReference>
<dbReference type="OrthoDB" id="2851338at2759"/>
<protein>
    <submittedName>
        <fullName evidence="1">Uncharacterized protein</fullName>
    </submittedName>
</protein>
<reference evidence="1" key="1">
    <citation type="journal article" date="2020" name="Stud. Mycol.">
        <title>101 Dothideomycetes genomes: a test case for predicting lifestyles and emergence of pathogens.</title>
        <authorList>
            <person name="Haridas S."/>
            <person name="Albert R."/>
            <person name="Binder M."/>
            <person name="Bloem J."/>
            <person name="Labutti K."/>
            <person name="Salamov A."/>
            <person name="Andreopoulos B."/>
            <person name="Baker S."/>
            <person name="Barry K."/>
            <person name="Bills G."/>
            <person name="Bluhm B."/>
            <person name="Cannon C."/>
            <person name="Castanera R."/>
            <person name="Culley D."/>
            <person name="Daum C."/>
            <person name="Ezra D."/>
            <person name="Gonzalez J."/>
            <person name="Henrissat B."/>
            <person name="Kuo A."/>
            <person name="Liang C."/>
            <person name="Lipzen A."/>
            <person name="Lutzoni F."/>
            <person name="Magnuson J."/>
            <person name="Mondo S."/>
            <person name="Nolan M."/>
            <person name="Ohm R."/>
            <person name="Pangilinan J."/>
            <person name="Park H.-J."/>
            <person name="Ramirez L."/>
            <person name="Alfaro M."/>
            <person name="Sun H."/>
            <person name="Tritt A."/>
            <person name="Yoshinaga Y."/>
            <person name="Zwiers L.-H."/>
            <person name="Turgeon B."/>
            <person name="Goodwin S."/>
            <person name="Spatafora J."/>
            <person name="Crous P."/>
            <person name="Grigoriev I."/>
        </authorList>
    </citation>
    <scope>NUCLEOTIDE SEQUENCE</scope>
    <source>
        <strain evidence="1">CBS 122681</strain>
    </source>
</reference>